<keyword evidence="6" id="KW-1185">Reference proteome</keyword>
<comment type="similarity">
    <text evidence="1">Belongs to the PPR family. P subfamily.</text>
</comment>
<dbReference type="EMBL" id="OZ075123">
    <property type="protein sequence ID" value="CAL4919713.1"/>
    <property type="molecule type" value="Genomic_DNA"/>
</dbReference>
<dbReference type="InterPro" id="IPR002885">
    <property type="entry name" value="PPR_rpt"/>
</dbReference>
<dbReference type="PANTHER" id="PTHR46598">
    <property type="entry name" value="BNAC05G43320D PROTEIN"/>
    <property type="match status" value="1"/>
</dbReference>
<dbReference type="Pfam" id="PF13812">
    <property type="entry name" value="PPR_3"/>
    <property type="match status" value="1"/>
</dbReference>
<dbReference type="Gene3D" id="1.25.40.10">
    <property type="entry name" value="Tetratricopeptide repeat domain"/>
    <property type="match status" value="2"/>
</dbReference>
<evidence type="ECO:0000256" key="3">
    <source>
        <dbReference type="ARBA" id="ARBA00022946"/>
    </source>
</evidence>
<proteinExistence type="inferred from homology"/>
<evidence type="ECO:0000256" key="2">
    <source>
        <dbReference type="ARBA" id="ARBA00022737"/>
    </source>
</evidence>
<dbReference type="InterPro" id="IPR057440">
    <property type="entry name" value="At1g68980-like_TPR"/>
</dbReference>
<dbReference type="NCBIfam" id="TIGR00756">
    <property type="entry name" value="PPR"/>
    <property type="match status" value="1"/>
</dbReference>
<evidence type="ECO:0000256" key="1">
    <source>
        <dbReference type="ARBA" id="ARBA00007626"/>
    </source>
</evidence>
<dbReference type="Proteomes" id="UP001497457">
    <property type="component" value="Chromosome 13rd"/>
</dbReference>
<evidence type="ECO:0000259" key="4">
    <source>
        <dbReference type="Pfam" id="PF25245"/>
    </source>
</evidence>
<dbReference type="AlphaFoldDB" id="A0ABC8X4A0"/>
<organism evidence="5 6">
    <name type="scientific">Urochloa decumbens</name>
    <dbReference type="NCBI Taxonomy" id="240449"/>
    <lineage>
        <taxon>Eukaryota</taxon>
        <taxon>Viridiplantae</taxon>
        <taxon>Streptophyta</taxon>
        <taxon>Embryophyta</taxon>
        <taxon>Tracheophyta</taxon>
        <taxon>Spermatophyta</taxon>
        <taxon>Magnoliopsida</taxon>
        <taxon>Liliopsida</taxon>
        <taxon>Poales</taxon>
        <taxon>Poaceae</taxon>
        <taxon>PACMAD clade</taxon>
        <taxon>Panicoideae</taxon>
        <taxon>Panicodae</taxon>
        <taxon>Paniceae</taxon>
        <taxon>Melinidinae</taxon>
        <taxon>Urochloa</taxon>
    </lineage>
</organism>
<reference evidence="5 6" key="2">
    <citation type="submission" date="2024-10" db="EMBL/GenBank/DDBJ databases">
        <authorList>
            <person name="Ryan C."/>
        </authorList>
    </citation>
    <scope>NUCLEOTIDE SEQUENCE [LARGE SCALE GENOMIC DNA]</scope>
</reference>
<keyword evidence="2" id="KW-0677">Repeat</keyword>
<accession>A0ABC8X4A0</accession>
<protein>
    <recommendedName>
        <fullName evidence="4">At1g68980-like TPR repeats domain-containing protein</fullName>
    </recommendedName>
</protein>
<sequence>MSSLFQVCRRYRRLASVPRAAGAASLANGYEPWRRYISTSTGKVLPWEAPSRETLLRKIDGDLKDGNVEEALQSFRNYKNLHGLPDPWVLNSMIVSLSYMSSRRWLQRAFDMVLSVHQINSNLLNCGSLMTLALVLARDQMPVPASTVLRIILESGKLPDVDMLSMVFLHMLKSQIGSYLVTDVLIETCCVRSRNMHTLSNLFIMLHKEDLEVISPPDVVNACIQMGWLHAAHDILDDLESAGIQVEITSYISLLRAYEKENRSEEFEGFLQQIQRMASTMDDFHTKSPFTIKNIAKIVSDEMPLTNSSLFAALTEEMKHYSPGEHLTLEFNNSIFFFCKAKMMEDALCTYKRMREQNIRPTSYTFSHILCGYYSMDMHREITMLWGEIKCRLEYGELDVDRDLLDCLILNFLESGYFLRVLEVISYMSKHNIYCDKWKYRHVFLKLHKNLYRNLSSLHDKTETQNKRIEDVRAFRSWADGSNIKLRRKHLLVEANV</sequence>
<reference evidence="6" key="1">
    <citation type="submission" date="2024-06" db="EMBL/GenBank/DDBJ databases">
        <authorList>
            <person name="Ryan C."/>
        </authorList>
    </citation>
    <scope>NUCLEOTIDE SEQUENCE [LARGE SCALE GENOMIC DNA]</scope>
</reference>
<gene>
    <name evidence="5" type="ORF">URODEC1_LOCUS19977</name>
</gene>
<name>A0ABC8X4A0_9POAL</name>
<dbReference type="InterPro" id="IPR011990">
    <property type="entry name" value="TPR-like_helical_dom_sf"/>
</dbReference>
<dbReference type="PANTHER" id="PTHR46598:SF3">
    <property type="entry name" value="OS07G0495300 PROTEIN"/>
    <property type="match status" value="1"/>
</dbReference>
<evidence type="ECO:0000313" key="6">
    <source>
        <dbReference type="Proteomes" id="UP001497457"/>
    </source>
</evidence>
<evidence type="ECO:0000313" key="5">
    <source>
        <dbReference type="EMBL" id="CAL4919713.1"/>
    </source>
</evidence>
<dbReference type="Pfam" id="PF25245">
    <property type="entry name" value="TPR_At1g68980"/>
    <property type="match status" value="1"/>
</dbReference>
<keyword evidence="3" id="KW-0809">Transit peptide</keyword>
<feature type="domain" description="At1g68980-like TPR repeats" evidence="4">
    <location>
        <begin position="57"/>
        <end position="172"/>
    </location>
</feature>
<dbReference type="Pfam" id="PF13041">
    <property type="entry name" value="PPR_2"/>
    <property type="match status" value="1"/>
</dbReference>